<dbReference type="EMBL" id="JAOTML010000002">
    <property type="protein sequence ID" value="MCY3052832.1"/>
    <property type="molecule type" value="Genomic_DNA"/>
</dbReference>
<gene>
    <name evidence="10" type="ORF">I6G68_02430</name>
    <name evidence="9" type="ORF">ODY43_02425</name>
</gene>
<dbReference type="InterPro" id="IPR003362">
    <property type="entry name" value="Bact_transf"/>
</dbReference>
<keyword evidence="5 7" id="KW-1133">Transmembrane helix</keyword>
<name>A0A109RF04_9LACT</name>
<feature type="transmembrane region" description="Helical" evidence="7">
    <location>
        <begin position="12"/>
        <end position="33"/>
    </location>
</feature>
<sequence length="465" mass="54021">MQKNGEWTNWYRIVIWATEALILFLSYLISFLIRYQSRYIPLENGEAFQSVFPWIMLIFLVINLLSGVYVLYNKTRGDLFFITLIDQGLIAAMTMILSFIGRWFAFPRLVILIDFFVSVTLLYFFRSLVFSIYRRYASTKRVMIIGYEDEVFSAIYNFKNSKSSRHLVTHVVLSDFYNNICKRLDDIDIVYMASSIPEKEKLKIYGLLMQKEKKLFLNSKFENLVMVNPNIMSFEDESIIETSDFRIPADQALIKRGLDIICSLILLIIASPIMLLTAIAIKLTSRGPVFYKQVRITENSKEFEILKFRSMVVDSEVKSGPVIARKNDSRVTPVGKFIRAVRIDELPQLINILKGDMSLVGPRPERPFFVDQFQKQNPHYYLRHNVKAGLTGYAQVYGKYASDFNSKLNFDLIYIKTYSLILDMKILLQTIKVLFEKVSSSGVDEDNLPKEDREDIEKMGIELVE</sequence>
<feature type="transmembrane region" description="Helical" evidence="7">
    <location>
        <begin position="260"/>
        <end position="281"/>
    </location>
</feature>
<evidence type="ECO:0000256" key="1">
    <source>
        <dbReference type="ARBA" id="ARBA00004141"/>
    </source>
</evidence>
<keyword evidence="4 7" id="KW-0812">Transmembrane</keyword>
<accession>A0A109RF04</accession>
<dbReference type="PANTHER" id="PTHR30576">
    <property type="entry name" value="COLANIC BIOSYNTHESIS UDP-GLUCOSE LIPID CARRIER TRANSFERASE"/>
    <property type="match status" value="1"/>
</dbReference>
<feature type="transmembrane region" description="Helical" evidence="7">
    <location>
        <begin position="106"/>
        <end position="125"/>
    </location>
</feature>
<dbReference type="AlphaFoldDB" id="A0A109RF04"/>
<dbReference type="InterPro" id="IPR017475">
    <property type="entry name" value="EPS_sugar_tfrase"/>
</dbReference>
<comment type="similarity">
    <text evidence="2">Belongs to the bacterial sugar transferase family.</text>
</comment>
<dbReference type="EMBL" id="CP065662">
    <property type="protein sequence ID" value="QPS01952.1"/>
    <property type="molecule type" value="Genomic_DNA"/>
</dbReference>
<dbReference type="GeneID" id="35768529"/>
<organism evidence="10 11">
    <name type="scientific">Aerococcus urinae</name>
    <dbReference type="NCBI Taxonomy" id="1376"/>
    <lineage>
        <taxon>Bacteria</taxon>
        <taxon>Bacillati</taxon>
        <taxon>Bacillota</taxon>
        <taxon>Bacilli</taxon>
        <taxon>Lactobacillales</taxon>
        <taxon>Aerococcaceae</taxon>
        <taxon>Aerococcus</taxon>
    </lineage>
</organism>
<dbReference type="OrthoDB" id="9808602at2"/>
<evidence type="ECO:0000256" key="7">
    <source>
        <dbReference type="SAM" id="Phobius"/>
    </source>
</evidence>
<dbReference type="Proteomes" id="UP000594771">
    <property type="component" value="Chromosome"/>
</dbReference>
<feature type="transmembrane region" description="Helical" evidence="7">
    <location>
        <begin position="79"/>
        <end position="100"/>
    </location>
</feature>
<dbReference type="PANTHER" id="PTHR30576:SF0">
    <property type="entry name" value="UNDECAPRENYL-PHOSPHATE N-ACETYLGALACTOSAMINYL 1-PHOSPHATE TRANSFERASE-RELATED"/>
    <property type="match status" value="1"/>
</dbReference>
<protein>
    <submittedName>
        <fullName evidence="10">Sugar transferase</fullName>
    </submittedName>
</protein>
<feature type="domain" description="Bacterial sugar transferase" evidence="8">
    <location>
        <begin position="255"/>
        <end position="435"/>
    </location>
</feature>
<evidence type="ECO:0000256" key="5">
    <source>
        <dbReference type="ARBA" id="ARBA00022989"/>
    </source>
</evidence>
<dbReference type="GO" id="GO:0016020">
    <property type="term" value="C:membrane"/>
    <property type="evidence" value="ECO:0007669"/>
    <property type="project" value="UniProtKB-SubCell"/>
</dbReference>
<keyword evidence="12" id="KW-1185">Reference proteome</keyword>
<dbReference type="Pfam" id="PF02397">
    <property type="entry name" value="Bac_transf"/>
    <property type="match status" value="1"/>
</dbReference>
<proteinExistence type="inferred from homology"/>
<evidence type="ECO:0000256" key="3">
    <source>
        <dbReference type="ARBA" id="ARBA00022679"/>
    </source>
</evidence>
<dbReference type="GO" id="GO:0016780">
    <property type="term" value="F:phosphotransferase activity, for other substituted phosphate groups"/>
    <property type="evidence" value="ECO:0007669"/>
    <property type="project" value="TreeGrafter"/>
</dbReference>
<dbReference type="NCBIfam" id="TIGR03025">
    <property type="entry name" value="EPS_sugtrans"/>
    <property type="match status" value="1"/>
</dbReference>
<evidence type="ECO:0000313" key="12">
    <source>
        <dbReference type="Proteomes" id="UP001069145"/>
    </source>
</evidence>
<evidence type="ECO:0000313" key="11">
    <source>
        <dbReference type="Proteomes" id="UP000594771"/>
    </source>
</evidence>
<evidence type="ECO:0000256" key="2">
    <source>
        <dbReference type="ARBA" id="ARBA00006464"/>
    </source>
</evidence>
<keyword evidence="6 7" id="KW-0472">Membrane</keyword>
<evidence type="ECO:0000259" key="8">
    <source>
        <dbReference type="Pfam" id="PF02397"/>
    </source>
</evidence>
<dbReference type="Proteomes" id="UP001069145">
    <property type="component" value="Unassembled WGS sequence"/>
</dbReference>
<keyword evidence="3 10" id="KW-0808">Transferase</keyword>
<evidence type="ECO:0000256" key="4">
    <source>
        <dbReference type="ARBA" id="ARBA00022692"/>
    </source>
</evidence>
<feature type="transmembrane region" description="Helical" evidence="7">
    <location>
        <begin position="53"/>
        <end position="72"/>
    </location>
</feature>
<dbReference type="KEGG" id="aun:AWM73_07585"/>
<evidence type="ECO:0000313" key="10">
    <source>
        <dbReference type="EMBL" id="QPS01952.1"/>
    </source>
</evidence>
<reference evidence="10 11" key="1">
    <citation type="submission" date="2020-12" db="EMBL/GenBank/DDBJ databases">
        <title>FDA dAtabase for Regulatory Grade micrObial Sequences (FDA-ARGOS): Supporting development and validation of Infectious Disease Dx tests.</title>
        <authorList>
            <person name="Sproer C."/>
            <person name="Gronow S."/>
            <person name="Severitt S."/>
            <person name="Schroder I."/>
            <person name="Tallon L."/>
            <person name="Sadzewicz L."/>
            <person name="Zhao X."/>
            <person name="Boylan J."/>
            <person name="Ott S."/>
            <person name="Bowen H."/>
            <person name="Vavikolanu K."/>
            <person name="Mehta A."/>
            <person name="Aluvathingal J."/>
            <person name="Nadendla S."/>
            <person name="Lowell S."/>
            <person name="Myers T."/>
            <person name="Yan Y."/>
            <person name="Sichtig H."/>
        </authorList>
    </citation>
    <scope>NUCLEOTIDE SEQUENCE [LARGE SCALE GENOMIC DNA]</scope>
    <source>
        <strain evidence="10 11">FDAARGOS_911</strain>
    </source>
</reference>
<evidence type="ECO:0000256" key="6">
    <source>
        <dbReference type="ARBA" id="ARBA00023136"/>
    </source>
</evidence>
<dbReference type="RefSeq" id="WP_060778772.1">
    <property type="nucleotide sequence ID" value="NZ_CAJHLF010000004.1"/>
</dbReference>
<comment type="subcellular location">
    <subcellularLocation>
        <location evidence="1">Membrane</location>
        <topology evidence="1">Multi-pass membrane protein</topology>
    </subcellularLocation>
</comment>
<reference evidence="9" key="2">
    <citation type="submission" date="2022-09" db="EMBL/GenBank/DDBJ databases">
        <title>Aerococcus urinae taxonomy study.</title>
        <authorList>
            <person name="Christensen J."/>
            <person name="Senneby E."/>
        </authorList>
    </citation>
    <scope>NUCLEOTIDE SEQUENCE</scope>
    <source>
        <strain evidence="9">NLD-066-U95</strain>
    </source>
</reference>
<evidence type="ECO:0000313" key="9">
    <source>
        <dbReference type="EMBL" id="MCY3052832.1"/>
    </source>
</evidence>